<dbReference type="RefSeq" id="WP_005373450.1">
    <property type="nucleotide sequence ID" value="NZ_BTGI01000001.1"/>
</dbReference>
<dbReference type="InterPro" id="IPR014992">
    <property type="entry name" value="DUF1842"/>
</dbReference>
<accession>A0A1W6TZF6</accession>
<dbReference type="Proteomes" id="UP000054316">
    <property type="component" value="Unassembled WGS sequence"/>
</dbReference>
<dbReference type="AlphaFoldDB" id="A0A1W6TZF6"/>
<evidence type="ECO:0000259" key="1">
    <source>
        <dbReference type="Pfam" id="PF08896"/>
    </source>
</evidence>
<reference evidence="3" key="3">
    <citation type="submission" date="2019-11" db="EMBL/GenBank/DDBJ databases">
        <authorList>
            <consortium name="PulseNet: The National Subtyping Network for Foodborne Disease Surveillance"/>
            <person name="Tarr C.L."/>
            <person name="Trees E."/>
            <person name="Katz L.S."/>
            <person name="Carleton-Romer H.A."/>
            <person name="Stroika S."/>
            <person name="Kucerova Z."/>
            <person name="Roache K.F."/>
            <person name="Sabol A.L."/>
            <person name="Besser J."/>
            <person name="Gerner-Smidt P."/>
        </authorList>
    </citation>
    <scope>NUCLEOTIDE SEQUENCE</scope>
    <source>
        <strain evidence="3">PNUSAV001129</strain>
    </source>
</reference>
<evidence type="ECO:0000313" key="4">
    <source>
        <dbReference type="EMBL" id="PNP19543.1"/>
    </source>
</evidence>
<sequence>MKMDSKESQAIFTAHYQIGNGLPGGVSFDVNLLVASEDKSIVGKGHIFQAVNPPLNVVSDLNGSFNYQCTMRDCHIMVTLQGYQPYLGIAPLGADLHNVTLNLLLNDDWKSGVAFYRYKNSSGKWIEAANQRVTLLLPEHVPSIENFKVEQNDLAPA</sequence>
<dbReference type="EMBL" id="LOSN02000002">
    <property type="protein sequence ID" value="PNP19543.1"/>
    <property type="molecule type" value="Genomic_DNA"/>
</dbReference>
<reference evidence="2" key="1">
    <citation type="submission" date="2016-10" db="EMBL/GenBank/DDBJ databases">
        <title>The High Quality Genome of Vibrio alginolyticus K01M1.</title>
        <authorList>
            <person name="Wendling C."/>
            <person name="Chibani C.M."/>
            <person name="Hertel R."/>
            <person name="Sproer C."/>
            <person name="Bunk B."/>
            <person name="Overmann J."/>
            <person name="Roth O."/>
            <person name="Liesegang H."/>
        </authorList>
    </citation>
    <scope>NUCLEOTIDE SEQUENCE</scope>
    <source>
        <strain evidence="2">K05K4</strain>
    </source>
</reference>
<name>A0A1W6TZF6_VIBAL</name>
<dbReference type="EMBL" id="AAXMUW010000038">
    <property type="protein sequence ID" value="EGQ9136874.1"/>
    <property type="molecule type" value="Genomic_DNA"/>
</dbReference>
<evidence type="ECO:0000313" key="3">
    <source>
        <dbReference type="EMBL" id="EGQ9136874.1"/>
    </source>
</evidence>
<dbReference type="Proteomes" id="UP000714625">
    <property type="component" value="Unassembled WGS sequence"/>
</dbReference>
<gene>
    <name evidence="4" type="ORF">AL553_017915</name>
    <name evidence="3" type="ORF">GHY86_17225</name>
    <name evidence="2" type="ORF">K05K4_44280</name>
</gene>
<dbReference type="Pfam" id="PF08896">
    <property type="entry name" value="DUF1842"/>
    <property type="match status" value="1"/>
</dbReference>
<organism evidence="3 6">
    <name type="scientific">Vibrio alginolyticus</name>
    <dbReference type="NCBI Taxonomy" id="663"/>
    <lineage>
        <taxon>Bacteria</taxon>
        <taxon>Pseudomonadati</taxon>
        <taxon>Pseudomonadota</taxon>
        <taxon>Gammaproteobacteria</taxon>
        <taxon>Vibrionales</taxon>
        <taxon>Vibrionaceae</taxon>
        <taxon>Vibrio</taxon>
    </lineage>
</organism>
<reference evidence="4 5" key="2">
    <citation type="submission" date="2017-12" db="EMBL/GenBank/DDBJ databases">
        <title>FDA dAtabase for Regulatory Grade micrObial Sequences (FDA-ARGOS): Supporting development and validation of Infectious Disease Dx tests.</title>
        <authorList>
            <person name="Hoffmann M."/>
            <person name="Allard M."/>
            <person name="Evans P."/>
            <person name="Brown E."/>
            <person name="Tallon L.J."/>
            <person name="Sadzewicz L."/>
            <person name="Sengamalay N."/>
            <person name="Ott S."/>
            <person name="Godinez A."/>
            <person name="Nagaraj S."/>
            <person name="Vavikolanu K."/>
            <person name="Aluvathingal J."/>
            <person name="Nadendla S."/>
            <person name="Hobson J."/>
            <person name="Sichtig H."/>
        </authorList>
    </citation>
    <scope>NUCLEOTIDE SEQUENCE [LARGE SCALE GENOMIC DNA]</scope>
    <source>
        <strain evidence="5">ATCC 17749</strain>
        <strain evidence="4">FDAARGOS_97</strain>
    </source>
</reference>
<evidence type="ECO:0000313" key="2">
    <source>
        <dbReference type="EMBL" id="ARP21145.1"/>
    </source>
</evidence>
<protein>
    <submittedName>
        <fullName evidence="4">DUF1842 domain-containing protein</fullName>
    </submittedName>
</protein>
<keyword evidence="5" id="KW-1185">Reference proteome</keyword>
<evidence type="ECO:0000313" key="5">
    <source>
        <dbReference type="Proteomes" id="UP000054316"/>
    </source>
</evidence>
<evidence type="ECO:0000313" key="6">
    <source>
        <dbReference type="Proteomes" id="UP000714625"/>
    </source>
</evidence>
<dbReference type="EMBL" id="CP017903">
    <property type="protein sequence ID" value="ARP21145.1"/>
    <property type="molecule type" value="Genomic_DNA"/>
</dbReference>
<proteinExistence type="predicted"/>
<feature type="domain" description="DUF1842" evidence="1">
    <location>
        <begin position="11"/>
        <end position="122"/>
    </location>
</feature>